<comment type="caution">
    <text evidence="16">The sequence shown here is derived from an EMBL/GenBank/DDBJ whole genome shotgun (WGS) entry which is preliminary data.</text>
</comment>
<feature type="binding site" evidence="13 14">
    <location>
        <position position="128"/>
    </location>
    <ligand>
        <name>[2Fe-2S] cluster</name>
        <dbReference type="ChEBI" id="CHEBI:190135"/>
    </ligand>
</feature>
<feature type="domain" description="Radical SAM core" evidence="15">
    <location>
        <begin position="65"/>
        <end position="296"/>
    </location>
</feature>
<keyword evidence="11 13" id="KW-0411">Iron-sulfur</keyword>
<keyword evidence="10 13" id="KW-0408">Iron</keyword>
<comment type="function">
    <text evidence="13">Catalyzes the conversion of dethiobiotin (DTB) to biotin by the insertion of a sulfur atom into dethiobiotin via a radical-based mechanism.</text>
</comment>
<dbReference type="CDD" id="cd01335">
    <property type="entry name" value="Radical_SAM"/>
    <property type="match status" value="1"/>
</dbReference>
<dbReference type="GO" id="GO:0051539">
    <property type="term" value="F:4 iron, 4 sulfur cluster binding"/>
    <property type="evidence" value="ECO:0007669"/>
    <property type="project" value="UniProtKB-KW"/>
</dbReference>
<keyword evidence="5 13" id="KW-0808">Transferase</keyword>
<dbReference type="InterPro" id="IPR007197">
    <property type="entry name" value="rSAM"/>
</dbReference>
<evidence type="ECO:0000256" key="8">
    <source>
        <dbReference type="ARBA" id="ARBA00022723"/>
    </source>
</evidence>
<evidence type="ECO:0000256" key="13">
    <source>
        <dbReference type="HAMAP-Rule" id="MF_01694"/>
    </source>
</evidence>
<evidence type="ECO:0000256" key="6">
    <source>
        <dbReference type="ARBA" id="ARBA00022691"/>
    </source>
</evidence>
<dbReference type="GO" id="GO:0004076">
    <property type="term" value="F:biotin synthase activity"/>
    <property type="evidence" value="ECO:0007669"/>
    <property type="project" value="UniProtKB-UniRule"/>
</dbReference>
<evidence type="ECO:0000256" key="5">
    <source>
        <dbReference type="ARBA" id="ARBA00022679"/>
    </source>
</evidence>
<dbReference type="InterPro" id="IPR024177">
    <property type="entry name" value="Biotin_synthase"/>
</dbReference>
<comment type="cofactor">
    <cofactor evidence="14">
        <name>[2Fe-2S] cluster</name>
        <dbReference type="ChEBI" id="CHEBI:190135"/>
    </cofactor>
    <text evidence="14">Binds 1 [2Fe-2S] cluster. The cluster is coordinated with 3 cysteines and 1 arginine.</text>
</comment>
<evidence type="ECO:0000256" key="1">
    <source>
        <dbReference type="ARBA" id="ARBA00004942"/>
    </source>
</evidence>
<evidence type="ECO:0000256" key="14">
    <source>
        <dbReference type="PIRSR" id="PIRSR001619-1"/>
    </source>
</evidence>
<feature type="binding site" evidence="13 14">
    <location>
        <position position="161"/>
    </location>
    <ligand>
        <name>[2Fe-2S] cluster</name>
        <dbReference type="ChEBI" id="CHEBI:190135"/>
    </ligand>
</feature>
<gene>
    <name evidence="13 16" type="primary">bioB</name>
    <name evidence="16" type="ORF">EVJ46_08870</name>
</gene>
<evidence type="ECO:0000256" key="10">
    <source>
        <dbReference type="ARBA" id="ARBA00023004"/>
    </source>
</evidence>
<dbReference type="PROSITE" id="PS51918">
    <property type="entry name" value="RADICAL_SAM"/>
    <property type="match status" value="1"/>
</dbReference>
<keyword evidence="7 13" id="KW-0001">2Fe-2S</keyword>
<name>A0A519BEE2_ACIG2</name>
<keyword evidence="4 13" id="KW-0004">4Fe-4S</keyword>
<dbReference type="UniPathway" id="UPA00078">
    <property type="reaction ID" value="UER00162"/>
</dbReference>
<dbReference type="GO" id="GO:0051537">
    <property type="term" value="F:2 iron, 2 sulfur cluster binding"/>
    <property type="evidence" value="ECO:0007669"/>
    <property type="project" value="UniProtKB-KW"/>
</dbReference>
<dbReference type="EC" id="2.8.1.6" evidence="3 13"/>
<dbReference type="SMART" id="SM00729">
    <property type="entry name" value="Elp3"/>
    <property type="match status" value="1"/>
</dbReference>
<comment type="similarity">
    <text evidence="2 13">Belongs to the radical SAM superfamily. Biotin synthase family.</text>
</comment>
<dbReference type="PANTHER" id="PTHR22976">
    <property type="entry name" value="BIOTIN SYNTHASE"/>
    <property type="match status" value="1"/>
</dbReference>
<evidence type="ECO:0000256" key="2">
    <source>
        <dbReference type="ARBA" id="ARBA00010765"/>
    </source>
</evidence>
<dbReference type="GO" id="GO:0005506">
    <property type="term" value="F:iron ion binding"/>
    <property type="evidence" value="ECO:0007669"/>
    <property type="project" value="UniProtKB-UniRule"/>
</dbReference>
<dbReference type="Pfam" id="PF06968">
    <property type="entry name" value="BATS"/>
    <property type="match status" value="1"/>
</dbReference>
<dbReference type="InterPro" id="IPR058240">
    <property type="entry name" value="rSAM_sf"/>
</dbReference>
<dbReference type="Pfam" id="PF04055">
    <property type="entry name" value="Radical_SAM"/>
    <property type="match status" value="1"/>
</dbReference>
<keyword evidence="9 13" id="KW-0093">Biotin biosynthesis</keyword>
<feature type="binding site" evidence="13 14">
    <location>
        <position position="87"/>
    </location>
    <ligand>
        <name>[4Fe-4S] cluster</name>
        <dbReference type="ChEBI" id="CHEBI:49883"/>
        <note>4Fe-4S-S-AdoMet</note>
    </ligand>
</feature>
<proteinExistence type="inferred from homology"/>
<evidence type="ECO:0000256" key="4">
    <source>
        <dbReference type="ARBA" id="ARBA00022485"/>
    </source>
</evidence>
<reference evidence="16 17" key="1">
    <citation type="journal article" date="2019" name="ISME J.">
        <title>Insights into ecological role of a new deltaproteobacterial order Candidatus Acidulodesulfobacterales by metagenomics and metatranscriptomics.</title>
        <authorList>
            <person name="Tan S."/>
            <person name="Liu J."/>
            <person name="Fang Y."/>
            <person name="Hedlund B.P."/>
            <person name="Lian Z.H."/>
            <person name="Huang L.Y."/>
            <person name="Li J.T."/>
            <person name="Huang L.N."/>
            <person name="Li W.J."/>
            <person name="Jiang H.C."/>
            <person name="Dong H.L."/>
            <person name="Shu W.S."/>
        </authorList>
    </citation>
    <scope>NUCLEOTIDE SEQUENCE [LARGE SCALE GENOMIC DNA]</scope>
    <source>
        <strain evidence="16">AP2</strain>
    </source>
</reference>
<feature type="binding site" evidence="13 14">
    <location>
        <position position="221"/>
    </location>
    <ligand>
        <name>[2Fe-2S] cluster</name>
        <dbReference type="ChEBI" id="CHEBI:190135"/>
    </ligand>
</feature>
<dbReference type="InterPro" id="IPR010722">
    <property type="entry name" value="BATS_dom"/>
</dbReference>
<sequence length="343" mass="37821">MNLKTDDIFKVSEQSSANKGLADTLRNYISENKEIPDDILLSIYDCSKSEMLAVFSIALELKEKWTGNKINFCSIVSAKTGLCSEDCAFCGQSSKIPKINKKINKLLPVKELVNAARTAKENGANEFSIVTSGTSVSDKKELSIIAEAIKTIKDDIGITACASLGLMEKGDLEYLKFHGLEIFHHNIETSKDFFGNICTTHSYKNNIETINKAKDAKLKVCSGVIIGMGESRLDRIKMARQLKELDVDNIPINFLNPIKGTALENNRDLTPMECLKTISIFRLINPSKNILAQGGRELNLRQLQPFALMAGANGFLLGNYLVTSGRNTELDVELINDLGFEAS</sequence>
<dbReference type="NCBIfam" id="TIGR00433">
    <property type="entry name" value="bioB"/>
    <property type="match status" value="1"/>
</dbReference>
<protein>
    <recommendedName>
        <fullName evidence="3 13">Biotin synthase</fullName>
        <ecNumber evidence="3 13">2.8.1.6</ecNumber>
    </recommendedName>
</protein>
<dbReference type="EMBL" id="SGBC01000004">
    <property type="protein sequence ID" value="RZD15636.1"/>
    <property type="molecule type" value="Genomic_DNA"/>
</dbReference>
<feature type="binding site" evidence="13 14">
    <location>
        <position position="83"/>
    </location>
    <ligand>
        <name>[4Fe-4S] cluster</name>
        <dbReference type="ChEBI" id="CHEBI:49883"/>
        <note>4Fe-4S-S-AdoMet</note>
    </ligand>
</feature>
<dbReference type="SFLD" id="SFLDG01278">
    <property type="entry name" value="biotin_synthase_like"/>
    <property type="match status" value="1"/>
</dbReference>
<evidence type="ECO:0000256" key="11">
    <source>
        <dbReference type="ARBA" id="ARBA00023014"/>
    </source>
</evidence>
<dbReference type="PANTHER" id="PTHR22976:SF2">
    <property type="entry name" value="BIOTIN SYNTHASE, MITOCHONDRIAL"/>
    <property type="match status" value="1"/>
</dbReference>
<dbReference type="Proteomes" id="UP000316562">
    <property type="component" value="Unassembled WGS sequence"/>
</dbReference>
<dbReference type="Gene3D" id="3.20.20.70">
    <property type="entry name" value="Aldolase class I"/>
    <property type="match status" value="1"/>
</dbReference>
<comment type="cofactor">
    <cofactor evidence="13 14">
        <name>[4Fe-4S] cluster</name>
        <dbReference type="ChEBI" id="CHEBI:49883"/>
    </cofactor>
    <text evidence="13 14">Binds 1 [4Fe-4S] cluster. The cluster is coordinated with 3 cysteines and an exchangeable S-adenosyl-L-methionine.</text>
</comment>
<evidence type="ECO:0000313" key="17">
    <source>
        <dbReference type="Proteomes" id="UP000316562"/>
    </source>
</evidence>
<dbReference type="SMART" id="SM00876">
    <property type="entry name" value="BATS"/>
    <property type="match status" value="1"/>
</dbReference>
<dbReference type="InterPro" id="IPR006638">
    <property type="entry name" value="Elp3/MiaA/NifB-like_rSAM"/>
</dbReference>
<dbReference type="HAMAP" id="MF_01694">
    <property type="entry name" value="BioB"/>
    <property type="match status" value="1"/>
</dbReference>
<dbReference type="GO" id="GO:0009102">
    <property type="term" value="P:biotin biosynthetic process"/>
    <property type="evidence" value="ECO:0007669"/>
    <property type="project" value="UniProtKB-UniRule"/>
</dbReference>
<dbReference type="InterPro" id="IPR013785">
    <property type="entry name" value="Aldolase_TIM"/>
</dbReference>
<comment type="cofactor">
    <cofactor evidence="13">
        <name>[2Fe-2S] cluster</name>
        <dbReference type="ChEBI" id="CHEBI:190135"/>
    </cofactor>
    <text evidence="13">Binds 1 [2Fe-2S] cluster. The cluster is coordinated with 3 cysteines and 1 arginine.</text>
</comment>
<dbReference type="SFLD" id="SFLDG01060">
    <property type="entry name" value="BATS_domain_containing"/>
    <property type="match status" value="1"/>
</dbReference>
<organism evidence="16 17">
    <name type="scientific">Acididesulfobacter guangdongensis</name>
    <dbReference type="NCBI Taxonomy" id="2597225"/>
    <lineage>
        <taxon>Bacteria</taxon>
        <taxon>Deltaproteobacteria</taxon>
        <taxon>Candidatus Acidulodesulfobacterales</taxon>
        <taxon>Candidatus Acididesulfobacter</taxon>
    </lineage>
</organism>
<evidence type="ECO:0000256" key="12">
    <source>
        <dbReference type="ARBA" id="ARBA00051157"/>
    </source>
</evidence>
<comment type="pathway">
    <text evidence="1 13">Cofactor biosynthesis; biotin biosynthesis; biotin from 7,8-diaminononanoate: step 2/2.</text>
</comment>
<dbReference type="SFLD" id="SFLDS00029">
    <property type="entry name" value="Radical_SAM"/>
    <property type="match status" value="1"/>
</dbReference>
<evidence type="ECO:0000259" key="15">
    <source>
        <dbReference type="PROSITE" id="PS51918"/>
    </source>
</evidence>
<dbReference type="AlphaFoldDB" id="A0A519BEE2"/>
<dbReference type="PIRSF" id="PIRSF001619">
    <property type="entry name" value="Biotin_synth"/>
    <property type="match status" value="1"/>
</dbReference>
<dbReference type="SUPFAM" id="SSF102114">
    <property type="entry name" value="Radical SAM enzymes"/>
    <property type="match status" value="1"/>
</dbReference>
<comment type="caution">
    <text evidence="13">Lacks conserved residue(s) required for the propagation of feature annotation.</text>
</comment>
<keyword evidence="6 13" id="KW-0949">S-adenosyl-L-methionine</keyword>
<dbReference type="InterPro" id="IPR002684">
    <property type="entry name" value="Biotin_synth/BioAB"/>
</dbReference>
<evidence type="ECO:0000313" key="16">
    <source>
        <dbReference type="EMBL" id="RZD15636.1"/>
    </source>
</evidence>
<evidence type="ECO:0000256" key="9">
    <source>
        <dbReference type="ARBA" id="ARBA00022756"/>
    </source>
</evidence>
<evidence type="ECO:0000256" key="7">
    <source>
        <dbReference type="ARBA" id="ARBA00022714"/>
    </source>
</evidence>
<comment type="catalytic activity">
    <reaction evidence="12 13">
        <text>(4R,5S)-dethiobiotin + (sulfur carrier)-SH + 2 reduced [2Fe-2S]-[ferredoxin] + 2 S-adenosyl-L-methionine = (sulfur carrier)-H + biotin + 2 5'-deoxyadenosine + 2 L-methionine + 2 oxidized [2Fe-2S]-[ferredoxin]</text>
        <dbReference type="Rhea" id="RHEA:22060"/>
        <dbReference type="Rhea" id="RHEA-COMP:10000"/>
        <dbReference type="Rhea" id="RHEA-COMP:10001"/>
        <dbReference type="Rhea" id="RHEA-COMP:14737"/>
        <dbReference type="Rhea" id="RHEA-COMP:14739"/>
        <dbReference type="ChEBI" id="CHEBI:17319"/>
        <dbReference type="ChEBI" id="CHEBI:29917"/>
        <dbReference type="ChEBI" id="CHEBI:33737"/>
        <dbReference type="ChEBI" id="CHEBI:33738"/>
        <dbReference type="ChEBI" id="CHEBI:57586"/>
        <dbReference type="ChEBI" id="CHEBI:57844"/>
        <dbReference type="ChEBI" id="CHEBI:59789"/>
        <dbReference type="ChEBI" id="CHEBI:64428"/>
        <dbReference type="ChEBI" id="CHEBI:149473"/>
        <dbReference type="EC" id="2.8.1.6"/>
    </reaction>
</comment>
<comment type="subunit">
    <text evidence="13">Homodimer.</text>
</comment>
<accession>A0A519BEE2</accession>
<keyword evidence="8 13" id="KW-0479">Metal-binding</keyword>
<feature type="binding site" evidence="13 14">
    <location>
        <position position="90"/>
    </location>
    <ligand>
        <name>[4Fe-4S] cluster</name>
        <dbReference type="ChEBI" id="CHEBI:49883"/>
        <note>4Fe-4S-S-AdoMet</note>
    </ligand>
</feature>
<evidence type="ECO:0000256" key="3">
    <source>
        <dbReference type="ARBA" id="ARBA00012236"/>
    </source>
</evidence>